<proteinExistence type="inferred from homology"/>
<feature type="compositionally biased region" description="Polar residues" evidence="2">
    <location>
        <begin position="82"/>
        <end position="100"/>
    </location>
</feature>
<comment type="caution">
    <text evidence="1">Lacks conserved residue(s) required for the propagation of feature annotation.</text>
</comment>
<accession>A0AAD4BU12</accession>
<dbReference type="Proteomes" id="UP001194468">
    <property type="component" value="Unassembled WGS sequence"/>
</dbReference>
<keyword evidence="5" id="KW-1185">Reference proteome</keyword>
<reference evidence="4" key="1">
    <citation type="submission" date="2019-10" db="EMBL/GenBank/DDBJ databases">
        <authorList>
            <consortium name="DOE Joint Genome Institute"/>
            <person name="Kuo A."/>
            <person name="Miyauchi S."/>
            <person name="Kiss E."/>
            <person name="Drula E."/>
            <person name="Kohler A."/>
            <person name="Sanchez-Garcia M."/>
            <person name="Andreopoulos B."/>
            <person name="Barry K.W."/>
            <person name="Bonito G."/>
            <person name="Buee M."/>
            <person name="Carver A."/>
            <person name="Chen C."/>
            <person name="Cichocki N."/>
            <person name="Clum A."/>
            <person name="Culley D."/>
            <person name="Crous P.W."/>
            <person name="Fauchery L."/>
            <person name="Girlanda M."/>
            <person name="Hayes R."/>
            <person name="Keri Z."/>
            <person name="LaButti K."/>
            <person name="Lipzen A."/>
            <person name="Lombard V."/>
            <person name="Magnuson J."/>
            <person name="Maillard F."/>
            <person name="Morin E."/>
            <person name="Murat C."/>
            <person name="Nolan M."/>
            <person name="Ohm R."/>
            <person name="Pangilinan J."/>
            <person name="Pereira M."/>
            <person name="Perotto S."/>
            <person name="Peter M."/>
            <person name="Riley R."/>
            <person name="Sitrit Y."/>
            <person name="Stielow B."/>
            <person name="Szollosi G."/>
            <person name="Zifcakova L."/>
            <person name="Stursova M."/>
            <person name="Spatafora J.W."/>
            <person name="Tedersoo L."/>
            <person name="Vaario L.-M."/>
            <person name="Yamada A."/>
            <person name="Yan M."/>
            <person name="Wang P."/>
            <person name="Xu J."/>
            <person name="Bruns T."/>
            <person name="Baldrian P."/>
            <person name="Vilgalys R."/>
            <person name="Henrissat B."/>
            <person name="Grigoriev I.V."/>
            <person name="Hibbett D."/>
            <person name="Nagy L.G."/>
            <person name="Martin F.M."/>
        </authorList>
    </citation>
    <scope>NUCLEOTIDE SEQUENCE</scope>
    <source>
        <strain evidence="4">BED1</strain>
    </source>
</reference>
<comment type="caution">
    <text evidence="4">The sequence shown here is derived from an EMBL/GenBank/DDBJ whole genome shotgun (WGS) entry which is preliminary data.</text>
</comment>
<dbReference type="GO" id="GO:0016459">
    <property type="term" value="C:myosin complex"/>
    <property type="evidence" value="ECO:0007669"/>
    <property type="project" value="UniProtKB-KW"/>
</dbReference>
<sequence>MTSRANSLDKTKGISRFVPLVPYFDNTECVRLLQNKPGGLIHIMDDQACWSHKKTDLTMVEAFGKCWDNHLSFKVGPIDRSGSPTSTVNHSNNGPVSYSSEGFHHGGLSRR</sequence>
<evidence type="ECO:0000313" key="4">
    <source>
        <dbReference type="EMBL" id="KAF8439390.1"/>
    </source>
</evidence>
<dbReference type="InterPro" id="IPR027417">
    <property type="entry name" value="P-loop_NTPase"/>
</dbReference>
<evidence type="ECO:0000256" key="1">
    <source>
        <dbReference type="PROSITE-ProRule" id="PRU00782"/>
    </source>
</evidence>
<dbReference type="GO" id="GO:0005524">
    <property type="term" value="F:ATP binding"/>
    <property type="evidence" value="ECO:0007669"/>
    <property type="project" value="InterPro"/>
</dbReference>
<dbReference type="GO" id="GO:0003779">
    <property type="term" value="F:actin binding"/>
    <property type="evidence" value="ECO:0007669"/>
    <property type="project" value="UniProtKB-KW"/>
</dbReference>
<dbReference type="GO" id="GO:0003774">
    <property type="term" value="F:cytoskeletal motor activity"/>
    <property type="evidence" value="ECO:0007669"/>
    <property type="project" value="InterPro"/>
</dbReference>
<feature type="region of interest" description="Disordered" evidence="2">
    <location>
        <begin position="80"/>
        <end position="111"/>
    </location>
</feature>
<feature type="domain" description="Myosin motor" evidence="3">
    <location>
        <begin position="1"/>
        <end position="111"/>
    </location>
</feature>
<reference evidence="4" key="2">
    <citation type="journal article" date="2020" name="Nat. Commun.">
        <title>Large-scale genome sequencing of mycorrhizal fungi provides insights into the early evolution of symbiotic traits.</title>
        <authorList>
            <person name="Miyauchi S."/>
            <person name="Kiss E."/>
            <person name="Kuo A."/>
            <person name="Drula E."/>
            <person name="Kohler A."/>
            <person name="Sanchez-Garcia M."/>
            <person name="Morin E."/>
            <person name="Andreopoulos B."/>
            <person name="Barry K.W."/>
            <person name="Bonito G."/>
            <person name="Buee M."/>
            <person name="Carver A."/>
            <person name="Chen C."/>
            <person name="Cichocki N."/>
            <person name="Clum A."/>
            <person name="Culley D."/>
            <person name="Crous P.W."/>
            <person name="Fauchery L."/>
            <person name="Girlanda M."/>
            <person name="Hayes R.D."/>
            <person name="Keri Z."/>
            <person name="LaButti K."/>
            <person name="Lipzen A."/>
            <person name="Lombard V."/>
            <person name="Magnuson J."/>
            <person name="Maillard F."/>
            <person name="Murat C."/>
            <person name="Nolan M."/>
            <person name="Ohm R.A."/>
            <person name="Pangilinan J."/>
            <person name="Pereira M.F."/>
            <person name="Perotto S."/>
            <person name="Peter M."/>
            <person name="Pfister S."/>
            <person name="Riley R."/>
            <person name="Sitrit Y."/>
            <person name="Stielow J.B."/>
            <person name="Szollosi G."/>
            <person name="Zifcakova L."/>
            <person name="Stursova M."/>
            <person name="Spatafora J.W."/>
            <person name="Tedersoo L."/>
            <person name="Vaario L.M."/>
            <person name="Yamada A."/>
            <person name="Yan M."/>
            <person name="Wang P."/>
            <person name="Xu J."/>
            <person name="Bruns T."/>
            <person name="Baldrian P."/>
            <person name="Vilgalys R."/>
            <person name="Dunand C."/>
            <person name="Henrissat B."/>
            <person name="Grigoriev I.V."/>
            <person name="Hibbett D."/>
            <person name="Nagy L.G."/>
            <person name="Martin F.M."/>
        </authorList>
    </citation>
    <scope>NUCLEOTIDE SEQUENCE</scope>
    <source>
        <strain evidence="4">BED1</strain>
    </source>
</reference>
<dbReference type="EMBL" id="WHUW01000014">
    <property type="protein sequence ID" value="KAF8439390.1"/>
    <property type="molecule type" value="Genomic_DNA"/>
</dbReference>
<keyword evidence="1" id="KW-0009">Actin-binding</keyword>
<dbReference type="SUPFAM" id="SSF52540">
    <property type="entry name" value="P-loop containing nucleoside triphosphate hydrolases"/>
    <property type="match status" value="1"/>
</dbReference>
<dbReference type="PROSITE" id="PS51456">
    <property type="entry name" value="MYOSIN_MOTOR"/>
    <property type="match status" value="1"/>
</dbReference>
<evidence type="ECO:0000259" key="3">
    <source>
        <dbReference type="PROSITE" id="PS51456"/>
    </source>
</evidence>
<protein>
    <recommendedName>
        <fullName evidence="3">Myosin motor domain-containing protein</fullName>
    </recommendedName>
</protein>
<dbReference type="InterPro" id="IPR001609">
    <property type="entry name" value="Myosin_head_motor_dom-like"/>
</dbReference>
<gene>
    <name evidence="4" type="ORF">L210DRAFT_3542234</name>
</gene>
<keyword evidence="1" id="KW-0518">Myosin</keyword>
<dbReference type="Gene3D" id="1.20.58.530">
    <property type="match status" value="1"/>
</dbReference>
<dbReference type="AlphaFoldDB" id="A0AAD4BU12"/>
<keyword evidence="1" id="KW-0505">Motor protein</keyword>
<evidence type="ECO:0000313" key="5">
    <source>
        <dbReference type="Proteomes" id="UP001194468"/>
    </source>
</evidence>
<name>A0AAD4BU12_BOLED</name>
<organism evidence="4 5">
    <name type="scientific">Boletus edulis BED1</name>
    <dbReference type="NCBI Taxonomy" id="1328754"/>
    <lineage>
        <taxon>Eukaryota</taxon>
        <taxon>Fungi</taxon>
        <taxon>Dikarya</taxon>
        <taxon>Basidiomycota</taxon>
        <taxon>Agaricomycotina</taxon>
        <taxon>Agaricomycetes</taxon>
        <taxon>Agaricomycetidae</taxon>
        <taxon>Boletales</taxon>
        <taxon>Boletineae</taxon>
        <taxon>Boletaceae</taxon>
        <taxon>Boletoideae</taxon>
        <taxon>Boletus</taxon>
    </lineage>
</organism>
<comment type="similarity">
    <text evidence="1">Belongs to the TRAFAC class myosin-kinesin ATPase superfamily. Myosin family.</text>
</comment>
<evidence type="ECO:0000256" key="2">
    <source>
        <dbReference type="SAM" id="MobiDB-lite"/>
    </source>
</evidence>